<dbReference type="InterPro" id="IPR007110">
    <property type="entry name" value="Ig-like_dom"/>
</dbReference>
<dbReference type="SMART" id="SM00409">
    <property type="entry name" value="IG"/>
    <property type="match status" value="1"/>
</dbReference>
<evidence type="ECO:0000259" key="2">
    <source>
        <dbReference type="PROSITE" id="PS50835"/>
    </source>
</evidence>
<dbReference type="SMART" id="SM00406">
    <property type="entry name" value="IGv"/>
    <property type="match status" value="1"/>
</dbReference>
<evidence type="ECO:0000313" key="3">
    <source>
        <dbReference type="EMBL" id="CAI9619313.1"/>
    </source>
</evidence>
<dbReference type="EMBL" id="CATNWA010020656">
    <property type="protein sequence ID" value="CAI9619313.1"/>
    <property type="molecule type" value="Genomic_DNA"/>
</dbReference>
<evidence type="ECO:0000256" key="1">
    <source>
        <dbReference type="SAM" id="SignalP"/>
    </source>
</evidence>
<reference evidence="3" key="1">
    <citation type="submission" date="2023-05" db="EMBL/GenBank/DDBJ databases">
        <authorList>
            <person name="Stuckert A."/>
        </authorList>
    </citation>
    <scope>NUCLEOTIDE SEQUENCE</scope>
</reference>
<feature type="signal peptide" evidence="1">
    <location>
        <begin position="1"/>
        <end position="19"/>
    </location>
</feature>
<dbReference type="InterPro" id="IPR003599">
    <property type="entry name" value="Ig_sub"/>
</dbReference>
<comment type="caution">
    <text evidence="3">The sequence shown here is derived from an EMBL/GenBank/DDBJ whole genome shotgun (WGS) entry which is preliminary data.</text>
</comment>
<dbReference type="InterPro" id="IPR013783">
    <property type="entry name" value="Ig-like_fold"/>
</dbReference>
<organism evidence="3 4">
    <name type="scientific">Staurois parvus</name>
    <dbReference type="NCBI Taxonomy" id="386267"/>
    <lineage>
        <taxon>Eukaryota</taxon>
        <taxon>Metazoa</taxon>
        <taxon>Chordata</taxon>
        <taxon>Craniata</taxon>
        <taxon>Vertebrata</taxon>
        <taxon>Euteleostomi</taxon>
        <taxon>Amphibia</taxon>
        <taxon>Batrachia</taxon>
        <taxon>Anura</taxon>
        <taxon>Neobatrachia</taxon>
        <taxon>Ranoidea</taxon>
        <taxon>Ranidae</taxon>
        <taxon>Staurois</taxon>
    </lineage>
</organism>
<dbReference type="PANTHER" id="PTHR23267">
    <property type="entry name" value="IMMUNOGLOBULIN LIGHT CHAIN"/>
    <property type="match status" value="1"/>
</dbReference>
<keyword evidence="1" id="KW-0732">Signal</keyword>
<gene>
    <name evidence="3" type="ORF">SPARVUS_LOCUS15817338</name>
</gene>
<protein>
    <recommendedName>
        <fullName evidence="2">Ig-like domain-containing protein</fullName>
    </recommendedName>
</protein>
<dbReference type="SUPFAM" id="SSF48726">
    <property type="entry name" value="Immunoglobulin"/>
    <property type="match status" value="1"/>
</dbReference>
<sequence length="126" mass="13875">MSWSALLITSLLFCTNCAAQVSVTQPAAQSVSPGDTATLSCTLTGFSIGDRYVYWYQQKTGDRPRYLLWYNSDSSKHQGAGVPDRFSGSKDTSKNTGYLTIKSVLLEDDADYYCCLWYSAGSVLHT</sequence>
<accession>A0ABN9HEX8</accession>
<dbReference type="Gene3D" id="2.60.40.10">
    <property type="entry name" value="Immunoglobulins"/>
    <property type="match status" value="1"/>
</dbReference>
<dbReference type="Proteomes" id="UP001162483">
    <property type="component" value="Unassembled WGS sequence"/>
</dbReference>
<dbReference type="InterPro" id="IPR036179">
    <property type="entry name" value="Ig-like_dom_sf"/>
</dbReference>
<dbReference type="InterPro" id="IPR050150">
    <property type="entry name" value="IgV_Light_Chain"/>
</dbReference>
<feature type="non-terminal residue" evidence="3">
    <location>
        <position position="126"/>
    </location>
</feature>
<dbReference type="InterPro" id="IPR013106">
    <property type="entry name" value="Ig_V-set"/>
</dbReference>
<feature type="chain" id="PRO_5046177292" description="Ig-like domain-containing protein" evidence="1">
    <location>
        <begin position="20"/>
        <end position="126"/>
    </location>
</feature>
<dbReference type="PROSITE" id="PS50835">
    <property type="entry name" value="IG_LIKE"/>
    <property type="match status" value="1"/>
</dbReference>
<proteinExistence type="predicted"/>
<keyword evidence="4" id="KW-1185">Reference proteome</keyword>
<evidence type="ECO:0000313" key="4">
    <source>
        <dbReference type="Proteomes" id="UP001162483"/>
    </source>
</evidence>
<feature type="domain" description="Ig-like" evidence="2">
    <location>
        <begin position="19"/>
        <end position="114"/>
    </location>
</feature>
<dbReference type="Pfam" id="PF07686">
    <property type="entry name" value="V-set"/>
    <property type="match status" value="1"/>
</dbReference>
<name>A0ABN9HEX8_9NEOB</name>